<dbReference type="PANTHER" id="PTHR12684:SF2">
    <property type="entry name" value="TRNA 2'-PHOSPHOTRANSFERASE 1"/>
    <property type="match status" value="1"/>
</dbReference>
<sequence>MVKHNAWARQARPMTLRQGGPPASEDESVSKFLSLVLRHNAVKLGLTVRPDGYVLLSEVLGLSWFEGRGVGEEEIKGLVDRNAKKRFGLCIPEGEEELHIRAHQGHTICNVEDASLLREVTDATELPVLCHGTFSHLWPKIQTEGLRAMKRNHIHCVAVDLADPVNQGRVLSGTRGESDVIVYI</sequence>
<protein>
    <recommendedName>
        <fullName evidence="3">2'-phosphotransferase</fullName>
        <ecNumber evidence="3">2.7.1.160</ecNumber>
    </recommendedName>
</protein>
<dbReference type="Pfam" id="PF01885">
    <property type="entry name" value="PTS_2-RNA"/>
    <property type="match status" value="1"/>
</dbReference>
<evidence type="ECO:0000256" key="4">
    <source>
        <dbReference type="ARBA" id="ARBA00022679"/>
    </source>
</evidence>
<evidence type="ECO:0000313" key="9">
    <source>
        <dbReference type="Proteomes" id="UP000626109"/>
    </source>
</evidence>
<accession>A0A813KFT7</accession>
<dbReference type="Gene3D" id="3.20.170.30">
    <property type="match status" value="1"/>
</dbReference>
<dbReference type="SUPFAM" id="SSF56399">
    <property type="entry name" value="ADP-ribosylation"/>
    <property type="match status" value="1"/>
</dbReference>
<dbReference type="Gene3D" id="1.10.10.970">
    <property type="entry name" value="RNA 2'-phosphotransferase, Tpt1/KptA family, N-terminal domain"/>
    <property type="match status" value="1"/>
</dbReference>
<dbReference type="PANTHER" id="PTHR12684">
    <property type="entry name" value="PUTATIVE PHOSPHOTRANSFERASE"/>
    <property type="match status" value="1"/>
</dbReference>
<feature type="non-terminal residue" evidence="8">
    <location>
        <position position="1"/>
    </location>
</feature>
<evidence type="ECO:0000256" key="6">
    <source>
        <dbReference type="ARBA" id="ARBA00047949"/>
    </source>
</evidence>
<comment type="catalytic activity">
    <reaction evidence="6">
        <text>2'-phospho-[ligated tRNA] + NAD(+) = mature tRNA + ADP-alpha-D-ribose 1'',2''-cyclic phosphate + nicotinamide</text>
        <dbReference type="Rhea" id="RHEA:23324"/>
        <dbReference type="Rhea" id="RHEA-COMP:11106"/>
        <dbReference type="Rhea" id="RHEA-COMP:11107"/>
        <dbReference type="ChEBI" id="CHEBI:17154"/>
        <dbReference type="ChEBI" id="CHEBI:57540"/>
        <dbReference type="ChEBI" id="CHEBI:76596"/>
        <dbReference type="ChEBI" id="CHEBI:82883"/>
        <dbReference type="ChEBI" id="CHEBI:85027"/>
        <dbReference type="EC" id="2.7.1.160"/>
    </reaction>
</comment>
<evidence type="ECO:0000256" key="3">
    <source>
        <dbReference type="ARBA" id="ARBA00012007"/>
    </source>
</evidence>
<evidence type="ECO:0000256" key="2">
    <source>
        <dbReference type="ARBA" id="ARBA00009836"/>
    </source>
</evidence>
<dbReference type="GO" id="GO:0000215">
    <property type="term" value="F:tRNA 2'-phosphotransferase activity"/>
    <property type="evidence" value="ECO:0007669"/>
    <property type="project" value="UniProtKB-EC"/>
</dbReference>
<proteinExistence type="inferred from homology"/>
<dbReference type="InterPro" id="IPR002745">
    <property type="entry name" value="Ptrans_KptA/Tpt1"/>
</dbReference>
<dbReference type="InterPro" id="IPR042080">
    <property type="entry name" value="RNA_2'-PTrans_N"/>
</dbReference>
<evidence type="ECO:0000256" key="7">
    <source>
        <dbReference type="SAM" id="MobiDB-lite"/>
    </source>
</evidence>
<dbReference type="GO" id="GO:0006388">
    <property type="term" value="P:tRNA splicing, via endonucleolytic cleavage and ligation"/>
    <property type="evidence" value="ECO:0007669"/>
    <property type="project" value="TreeGrafter"/>
</dbReference>
<evidence type="ECO:0000256" key="5">
    <source>
        <dbReference type="ARBA" id="ARBA00023027"/>
    </source>
</evidence>
<comment type="similarity">
    <text evidence="2">Belongs to the KptA/TPT1 family.</text>
</comment>
<comment type="caution">
    <text evidence="8">The sequence shown here is derived from an EMBL/GenBank/DDBJ whole genome shotgun (WGS) entry which is preliminary data.</text>
</comment>
<keyword evidence="5" id="KW-0520">NAD</keyword>
<dbReference type="AlphaFoldDB" id="A0A813KFT7"/>
<keyword evidence="4" id="KW-0808">Transferase</keyword>
<dbReference type="Proteomes" id="UP000626109">
    <property type="component" value="Unassembled WGS sequence"/>
</dbReference>
<dbReference type="EC" id="2.7.1.160" evidence="3"/>
<dbReference type="EMBL" id="CAJNNW010028851">
    <property type="protein sequence ID" value="CAE8697983.1"/>
    <property type="molecule type" value="Genomic_DNA"/>
</dbReference>
<dbReference type="InterPro" id="IPR042081">
    <property type="entry name" value="RNA_2'-PTrans_C"/>
</dbReference>
<evidence type="ECO:0000313" key="8">
    <source>
        <dbReference type="EMBL" id="CAE8697983.1"/>
    </source>
</evidence>
<organism evidence="8 9">
    <name type="scientific">Polarella glacialis</name>
    <name type="common">Dinoflagellate</name>
    <dbReference type="NCBI Taxonomy" id="89957"/>
    <lineage>
        <taxon>Eukaryota</taxon>
        <taxon>Sar</taxon>
        <taxon>Alveolata</taxon>
        <taxon>Dinophyceae</taxon>
        <taxon>Suessiales</taxon>
        <taxon>Suessiaceae</taxon>
        <taxon>Polarella</taxon>
    </lineage>
</organism>
<comment type="function">
    <text evidence="1">Catalyzes the last step of tRNA splicing, the transfer of the splice junction 2'-phosphate from ligated tRNA to NAD to produce ADP-ribose 1''-2'' cyclic phosphate.</text>
</comment>
<feature type="region of interest" description="Disordered" evidence="7">
    <location>
        <begin position="1"/>
        <end position="24"/>
    </location>
</feature>
<evidence type="ECO:0000256" key="1">
    <source>
        <dbReference type="ARBA" id="ARBA00003343"/>
    </source>
</evidence>
<gene>
    <name evidence="8" type="ORF">PGLA2088_LOCUS30510</name>
</gene>
<reference evidence="8" key="1">
    <citation type="submission" date="2021-02" db="EMBL/GenBank/DDBJ databases">
        <authorList>
            <person name="Dougan E. K."/>
            <person name="Rhodes N."/>
            <person name="Thang M."/>
            <person name="Chan C."/>
        </authorList>
    </citation>
    <scope>NUCLEOTIDE SEQUENCE</scope>
</reference>
<name>A0A813KFT7_POLGL</name>